<reference evidence="1 2" key="2">
    <citation type="journal article" date="2011" name="J. Bacteriol.">
        <title>Genomes of three methylotrophs from a single niche uncover genetic and metabolic divergence of Methylophilaceae.</title>
        <authorList>
            <person name="Lapidus A."/>
            <person name="Clum A."/>
            <person name="Labutti K."/>
            <person name="Kaluzhnaya M.G."/>
            <person name="Lim S."/>
            <person name="Beck D.A."/>
            <person name="Glavina Del Rio T."/>
            <person name="Nolan M."/>
            <person name="Mavromatis K."/>
            <person name="Huntemann M."/>
            <person name="Lucas S."/>
            <person name="Lidstrom M.E."/>
            <person name="Ivanova N."/>
            <person name="Chistoserdova L."/>
        </authorList>
    </citation>
    <scope>NUCLEOTIDE SEQUENCE [LARGE SCALE GENOMIC DNA]</scope>
    <source>
        <strain evidence="1 2">301</strain>
    </source>
</reference>
<dbReference type="KEGG" id="meh:M301_2515"/>
<dbReference type="Pfam" id="PF04392">
    <property type="entry name" value="ABC_sub_bind"/>
    <property type="match status" value="1"/>
</dbReference>
<keyword evidence="2" id="KW-1185">Reference proteome</keyword>
<dbReference type="STRING" id="666681.M301_2515"/>
<organism evidence="1 2">
    <name type="scientific">Methylotenera versatilis (strain 301)</name>
    <dbReference type="NCBI Taxonomy" id="666681"/>
    <lineage>
        <taxon>Bacteria</taxon>
        <taxon>Pseudomonadati</taxon>
        <taxon>Pseudomonadota</taxon>
        <taxon>Betaproteobacteria</taxon>
        <taxon>Nitrosomonadales</taxon>
        <taxon>Methylophilaceae</taxon>
        <taxon>Methylotenera</taxon>
    </lineage>
</organism>
<protein>
    <recommendedName>
        <fullName evidence="3">ABC transporter substrate binding protein</fullName>
    </recommendedName>
</protein>
<dbReference type="EMBL" id="CP002056">
    <property type="protein sequence ID" value="ADI30875.1"/>
    <property type="molecule type" value="Genomic_DNA"/>
</dbReference>
<gene>
    <name evidence="1" type="ordered locus">M301_2515</name>
</gene>
<evidence type="ECO:0000313" key="2">
    <source>
        <dbReference type="Proteomes" id="UP000000383"/>
    </source>
</evidence>
<evidence type="ECO:0008006" key="3">
    <source>
        <dbReference type="Google" id="ProtNLM"/>
    </source>
</evidence>
<dbReference type="OrthoDB" id="9178917at2"/>
<dbReference type="HOGENOM" id="CLU_058196_4_1_4"/>
<dbReference type="eggNOG" id="COG2984">
    <property type="taxonomic scope" value="Bacteria"/>
</dbReference>
<dbReference type="Gene3D" id="3.40.50.2300">
    <property type="match status" value="2"/>
</dbReference>
<dbReference type="RefSeq" id="WP_013149182.1">
    <property type="nucleotide sequence ID" value="NC_014207.1"/>
</dbReference>
<dbReference type="PANTHER" id="PTHR35271:SF1">
    <property type="entry name" value="ABC TRANSPORTER, SUBSTRATE-BINDING LIPOPROTEIN"/>
    <property type="match status" value="1"/>
</dbReference>
<dbReference type="AlphaFoldDB" id="D7DMU8"/>
<evidence type="ECO:0000313" key="1">
    <source>
        <dbReference type="EMBL" id="ADI30875.1"/>
    </source>
</evidence>
<accession>D7DMU8</accession>
<sequence length="319" mass="35219" precursor="true">MLNRKIWMNGVLAGVMLVLGLLVPFVANAYTGVTIVMSVQTPANLEFVDQFNAELAKNKQINLRVNVITLPDTEKLVVAENSELVIALGVKALEAASKLKRTTPVLGVFTPLPAFNSVMAKSRRDLGNFSAIVLDQPFSRQISLIKYVLPEAQKIGVLLGTTSAQYIEYVREEGEKRGLSILEEKVNQEADLIPQLKKLLDSVDAILAIPDPTIYSRETAQPILLTSYRYQKPIFGYSQSYVRAGALAAVFSTSKQLAKQAAEIAIKSRPAPSELPPPQLPKYFSIMLNYQVARSLNIPLMDEDEILKKMLESDVPEAM</sequence>
<proteinExistence type="predicted"/>
<dbReference type="PANTHER" id="PTHR35271">
    <property type="entry name" value="ABC TRANSPORTER, SUBSTRATE-BINDING LIPOPROTEIN-RELATED"/>
    <property type="match status" value="1"/>
</dbReference>
<name>D7DMU8_METV0</name>
<reference evidence="2" key="1">
    <citation type="submission" date="2010-05" db="EMBL/GenBank/DDBJ databases">
        <title>Complete sequence of Methylotenera sp. 301.</title>
        <authorList>
            <person name="Lucas S."/>
            <person name="Copeland A."/>
            <person name="Lapidus A."/>
            <person name="Cheng J.-F."/>
            <person name="Bruce D."/>
            <person name="Goodwin L."/>
            <person name="Pitluck S."/>
            <person name="Clum A."/>
            <person name="Land M."/>
            <person name="Hauser L."/>
            <person name="Kyrpides N."/>
            <person name="Ivanova N."/>
            <person name="Chistoservova L."/>
            <person name="Kalyuzhnaya M."/>
            <person name="Woyke T."/>
        </authorList>
    </citation>
    <scope>NUCLEOTIDE SEQUENCE [LARGE SCALE GENOMIC DNA]</scope>
    <source>
        <strain evidence="2">301</strain>
    </source>
</reference>
<dbReference type="InterPro" id="IPR007487">
    <property type="entry name" value="ABC_transpt-TYRBP-like"/>
</dbReference>
<dbReference type="Proteomes" id="UP000000383">
    <property type="component" value="Chromosome"/>
</dbReference>